<evidence type="ECO:0000256" key="1">
    <source>
        <dbReference type="ARBA" id="ARBA00007921"/>
    </source>
</evidence>
<dbReference type="InterPro" id="IPR004044">
    <property type="entry name" value="KH_dom_type_2"/>
</dbReference>
<dbReference type="EMBL" id="CP030032">
    <property type="protein sequence ID" value="AWV89183.1"/>
    <property type="molecule type" value="Genomic_DNA"/>
</dbReference>
<dbReference type="InterPro" id="IPR015946">
    <property type="entry name" value="KH_dom-like_a/b"/>
</dbReference>
<protein>
    <recommendedName>
        <fullName evidence="2 6">GTPase Era</fullName>
    </recommendedName>
</protein>
<comment type="subcellular location">
    <subcellularLocation>
        <location evidence="6">Cytoplasm</location>
    </subcellularLocation>
    <subcellularLocation>
        <location evidence="6">Cell membrane</location>
        <topology evidence="6">Peripheral membrane protein</topology>
    </subcellularLocation>
</comment>
<dbReference type="SUPFAM" id="SSF54814">
    <property type="entry name" value="Prokaryotic type KH domain (KH-domain type II)"/>
    <property type="match status" value="1"/>
</dbReference>
<comment type="similarity">
    <text evidence="1 6 7 8">Belongs to the TRAFAC class TrmE-Era-EngA-EngB-Septin-like GTPase superfamily. Era GTPase family.</text>
</comment>
<dbReference type="Proteomes" id="UP000249799">
    <property type="component" value="Chromosome"/>
</dbReference>
<dbReference type="NCBIfam" id="NF000908">
    <property type="entry name" value="PRK00089.1"/>
    <property type="match status" value="1"/>
</dbReference>
<feature type="region of interest" description="G4" evidence="7">
    <location>
        <begin position="152"/>
        <end position="155"/>
    </location>
</feature>
<dbReference type="GO" id="GO:0005886">
    <property type="term" value="C:plasma membrane"/>
    <property type="evidence" value="ECO:0007669"/>
    <property type="project" value="UniProtKB-SubCell"/>
</dbReference>
<gene>
    <name evidence="6" type="primary">era</name>
    <name evidence="9" type="ORF">DN745_07455</name>
</gene>
<dbReference type="GO" id="GO:0000028">
    <property type="term" value="P:ribosomal small subunit assembly"/>
    <property type="evidence" value="ECO:0007669"/>
    <property type="project" value="TreeGrafter"/>
</dbReference>
<keyword evidence="6" id="KW-0472">Membrane</keyword>
<keyword evidence="6" id="KW-0963">Cytoplasm</keyword>
<dbReference type="PANTHER" id="PTHR42698:SF1">
    <property type="entry name" value="GTPASE ERA, MITOCHONDRIAL"/>
    <property type="match status" value="1"/>
</dbReference>
<keyword evidence="6" id="KW-1003">Cell membrane</keyword>
<feature type="region of interest" description="G5" evidence="7">
    <location>
        <begin position="182"/>
        <end position="184"/>
    </location>
</feature>
<dbReference type="SUPFAM" id="SSF52540">
    <property type="entry name" value="P-loop containing nucleoside triphosphate hydrolases"/>
    <property type="match status" value="1"/>
</dbReference>
<dbReference type="InterPro" id="IPR005662">
    <property type="entry name" value="GTPase_Era-like"/>
</dbReference>
<dbReference type="Pfam" id="PF01926">
    <property type="entry name" value="MMR_HSR1"/>
    <property type="match status" value="1"/>
</dbReference>
<sequence length="327" mass="36738">MENDINKPLDNENSADSNQADYHAGFVALIGQPNVGKSTLMNRILGVDLAIITAKPQTTRNRILGVRSFPDKGQIAFVDTPGIHKAKKQLNKRMVATALSAITEVDLICHVIDADAYIKQTARLGKDELPASDAFIFRKLAEVKQPVFLILNKVDKLDAKEELLPMMQDLSERFDFAEIIPISAHKGDNIRRLVDIILSHLPADGPLFPEDMLTDQAERFIAAEFIREQILEQTHEEVPYSVAVEIERFVENRAKNMLEVSAIIHVERSTQKGIVIGKGGARLQSIGIKSRKRMQAFFGKKIYLETFVRVESEWSEDPEALGRFGYE</sequence>
<keyword evidence="10" id="KW-1185">Reference proteome</keyword>
<keyword evidence="3 6" id="KW-0547">Nucleotide-binding</keyword>
<dbReference type="RefSeq" id="WP_111333476.1">
    <property type="nucleotide sequence ID" value="NZ_CP030032.1"/>
</dbReference>
<dbReference type="GO" id="GO:0003924">
    <property type="term" value="F:GTPase activity"/>
    <property type="evidence" value="ECO:0007669"/>
    <property type="project" value="UniProtKB-UniRule"/>
</dbReference>
<keyword evidence="6" id="KW-0699">rRNA-binding</keyword>
<dbReference type="PANTHER" id="PTHR42698">
    <property type="entry name" value="GTPASE ERA"/>
    <property type="match status" value="1"/>
</dbReference>
<dbReference type="InterPro" id="IPR006073">
    <property type="entry name" value="GTP-bd"/>
</dbReference>
<dbReference type="FunFam" id="3.30.300.20:FF:000003">
    <property type="entry name" value="GTPase Era"/>
    <property type="match status" value="1"/>
</dbReference>
<reference evidence="9 10" key="1">
    <citation type="submission" date="2018-06" db="EMBL/GenBank/DDBJ databases">
        <title>Lujinxingia sediminis gen. nov. sp. nov., a new facultative anaerobic member of the class Deltaproteobacteria, and proposal of Lujinxingaceae fam. nov.</title>
        <authorList>
            <person name="Guo L.-Y."/>
            <person name="Li C.-M."/>
            <person name="Wang S."/>
            <person name="Du Z.-J."/>
        </authorList>
    </citation>
    <scope>NUCLEOTIDE SEQUENCE [LARGE SCALE GENOMIC DNA]</scope>
    <source>
        <strain evidence="9 10">FA350</strain>
    </source>
</reference>
<feature type="binding site" evidence="6">
    <location>
        <begin position="79"/>
        <end position="83"/>
    </location>
    <ligand>
        <name>GTP</name>
        <dbReference type="ChEBI" id="CHEBI:37565"/>
    </ligand>
</feature>
<evidence type="ECO:0000256" key="3">
    <source>
        <dbReference type="ARBA" id="ARBA00022741"/>
    </source>
</evidence>
<dbReference type="GO" id="GO:0043024">
    <property type="term" value="F:ribosomal small subunit binding"/>
    <property type="evidence" value="ECO:0007669"/>
    <property type="project" value="TreeGrafter"/>
</dbReference>
<feature type="region of interest" description="G3" evidence="7">
    <location>
        <begin position="79"/>
        <end position="82"/>
    </location>
</feature>
<dbReference type="GO" id="GO:0070181">
    <property type="term" value="F:small ribosomal subunit rRNA binding"/>
    <property type="evidence" value="ECO:0007669"/>
    <property type="project" value="UniProtKB-UniRule"/>
</dbReference>
<evidence type="ECO:0000256" key="6">
    <source>
        <dbReference type="HAMAP-Rule" id="MF_00367"/>
    </source>
</evidence>
<dbReference type="PROSITE" id="PS50823">
    <property type="entry name" value="KH_TYPE_2"/>
    <property type="match status" value="1"/>
</dbReference>
<dbReference type="Pfam" id="PF07650">
    <property type="entry name" value="KH_2"/>
    <property type="match status" value="1"/>
</dbReference>
<proteinExistence type="inferred from homology"/>
<dbReference type="Gene3D" id="3.40.50.300">
    <property type="entry name" value="P-loop containing nucleotide triphosphate hydrolases"/>
    <property type="match status" value="1"/>
</dbReference>
<evidence type="ECO:0000313" key="10">
    <source>
        <dbReference type="Proteomes" id="UP000249799"/>
    </source>
</evidence>
<feature type="binding site" evidence="6">
    <location>
        <begin position="31"/>
        <end position="38"/>
    </location>
    <ligand>
        <name>GTP</name>
        <dbReference type="ChEBI" id="CHEBI:37565"/>
    </ligand>
</feature>
<feature type="region of interest" description="G2" evidence="7">
    <location>
        <begin position="57"/>
        <end position="61"/>
    </location>
</feature>
<accession>A0A2Z4FJQ8</accession>
<dbReference type="InterPro" id="IPR009019">
    <property type="entry name" value="KH_sf_prok-type"/>
</dbReference>
<dbReference type="GO" id="GO:0005829">
    <property type="term" value="C:cytosol"/>
    <property type="evidence" value="ECO:0007669"/>
    <property type="project" value="TreeGrafter"/>
</dbReference>
<dbReference type="PRINTS" id="PR00326">
    <property type="entry name" value="GTP1OBG"/>
</dbReference>
<feature type="binding site" evidence="6">
    <location>
        <begin position="152"/>
        <end position="155"/>
    </location>
    <ligand>
        <name>GTP</name>
        <dbReference type="ChEBI" id="CHEBI:37565"/>
    </ligand>
</feature>
<keyword evidence="4 6" id="KW-0694">RNA-binding</keyword>
<comment type="subunit">
    <text evidence="6">Monomer.</text>
</comment>
<dbReference type="KEGG" id="bsed:DN745_07455"/>
<dbReference type="Gene3D" id="3.30.300.20">
    <property type="match status" value="1"/>
</dbReference>
<dbReference type="PROSITE" id="PS51713">
    <property type="entry name" value="G_ERA"/>
    <property type="match status" value="1"/>
</dbReference>
<keyword evidence="6" id="KW-0690">Ribosome biogenesis</keyword>
<dbReference type="NCBIfam" id="TIGR00231">
    <property type="entry name" value="small_GTP"/>
    <property type="match status" value="1"/>
</dbReference>
<dbReference type="GO" id="GO:0005525">
    <property type="term" value="F:GTP binding"/>
    <property type="evidence" value="ECO:0007669"/>
    <property type="project" value="UniProtKB-UniRule"/>
</dbReference>
<dbReference type="InterPro" id="IPR005225">
    <property type="entry name" value="Small_GTP-bd"/>
</dbReference>
<organism evidence="9 10">
    <name type="scientific">Bradymonas sediminis</name>
    <dbReference type="NCBI Taxonomy" id="1548548"/>
    <lineage>
        <taxon>Bacteria</taxon>
        <taxon>Deltaproteobacteria</taxon>
        <taxon>Bradymonadales</taxon>
        <taxon>Bradymonadaceae</taxon>
        <taxon>Bradymonas</taxon>
    </lineage>
</organism>
<evidence type="ECO:0000256" key="2">
    <source>
        <dbReference type="ARBA" id="ARBA00020484"/>
    </source>
</evidence>
<evidence type="ECO:0000313" key="9">
    <source>
        <dbReference type="EMBL" id="AWV89183.1"/>
    </source>
</evidence>
<dbReference type="InterPro" id="IPR030388">
    <property type="entry name" value="G_ERA_dom"/>
</dbReference>
<dbReference type="AlphaFoldDB" id="A0A2Z4FJQ8"/>
<name>A0A2Z4FJQ8_9DELT</name>
<dbReference type="HAMAP" id="MF_00367">
    <property type="entry name" value="GTPase_Era"/>
    <property type="match status" value="1"/>
</dbReference>
<dbReference type="InterPro" id="IPR027417">
    <property type="entry name" value="P-loop_NTPase"/>
</dbReference>
<comment type="function">
    <text evidence="6">An essential GTPase that binds both GDP and GTP, with rapid nucleotide exchange. Plays a role in 16S rRNA processing and 30S ribosomal subunit biogenesis and possibly also in cell cycle regulation and energy metabolism.</text>
</comment>
<feature type="region of interest" description="G1" evidence="7">
    <location>
        <begin position="31"/>
        <end position="38"/>
    </location>
</feature>
<dbReference type="CDD" id="cd22534">
    <property type="entry name" value="KH-II_Era"/>
    <property type="match status" value="1"/>
</dbReference>
<dbReference type="OrthoDB" id="9805918at2"/>
<evidence type="ECO:0000256" key="8">
    <source>
        <dbReference type="RuleBase" id="RU003761"/>
    </source>
</evidence>
<dbReference type="CDD" id="cd04163">
    <property type="entry name" value="Era"/>
    <property type="match status" value="1"/>
</dbReference>
<evidence type="ECO:0000256" key="4">
    <source>
        <dbReference type="ARBA" id="ARBA00022884"/>
    </source>
</evidence>
<keyword evidence="5 6" id="KW-0342">GTP-binding</keyword>
<evidence type="ECO:0000256" key="7">
    <source>
        <dbReference type="PROSITE-ProRule" id="PRU01050"/>
    </source>
</evidence>
<evidence type="ECO:0000256" key="5">
    <source>
        <dbReference type="ARBA" id="ARBA00023134"/>
    </source>
</evidence>
<dbReference type="NCBIfam" id="TIGR00436">
    <property type="entry name" value="era"/>
    <property type="match status" value="1"/>
</dbReference>